<dbReference type="eggNOG" id="ENOG50334KR">
    <property type="taxonomic scope" value="Bacteria"/>
</dbReference>
<keyword evidence="5 6" id="KW-0472">Membrane</keyword>
<feature type="transmembrane region" description="Helical" evidence="6">
    <location>
        <begin position="100"/>
        <end position="121"/>
    </location>
</feature>
<feature type="transmembrane region" description="Helical" evidence="6">
    <location>
        <begin position="156"/>
        <end position="177"/>
    </location>
</feature>
<dbReference type="GO" id="GO:0016020">
    <property type="term" value="C:membrane"/>
    <property type="evidence" value="ECO:0007669"/>
    <property type="project" value="UniProtKB-SubCell"/>
</dbReference>
<evidence type="ECO:0000256" key="4">
    <source>
        <dbReference type="ARBA" id="ARBA00022989"/>
    </source>
</evidence>
<evidence type="ECO:0000313" key="7">
    <source>
        <dbReference type="EMBL" id="SEI48549.1"/>
    </source>
</evidence>
<dbReference type="Proteomes" id="UP000183028">
    <property type="component" value="Unassembled WGS sequence"/>
</dbReference>
<sequence>MHFPIYIIYLGLMLLMGLTHKSRYFIYTKTLCSIAFVTIACLTKGLGYLFGIAMAFFALGDFLLVFKREKMKHGIIAFIVGNLVMIGIFSLYLKLMPYQFILPVVAMIILTILDEKGIVVLEEDRPYVFVYSFILALAFSSTVVMAVTYNHPFFNVLALGYGLYFVSDLFELAYVYVPASPKWIGAIVLTLYYIGMLLIALSVMLA</sequence>
<feature type="transmembrane region" description="Helical" evidence="6">
    <location>
        <begin position="127"/>
        <end position="149"/>
    </location>
</feature>
<feature type="transmembrane region" description="Helical" evidence="6">
    <location>
        <begin position="183"/>
        <end position="205"/>
    </location>
</feature>
<evidence type="ECO:0000256" key="2">
    <source>
        <dbReference type="ARBA" id="ARBA00007375"/>
    </source>
</evidence>
<evidence type="ECO:0000313" key="8">
    <source>
        <dbReference type="Proteomes" id="UP000183028"/>
    </source>
</evidence>
<keyword evidence="3 6" id="KW-0812">Transmembrane</keyword>
<accession>A0A1H6QY61</accession>
<protein>
    <submittedName>
        <fullName evidence="7">YhhN-like protein</fullName>
    </submittedName>
</protein>
<comment type="similarity">
    <text evidence="2">Belongs to the TMEM86 family.</text>
</comment>
<feature type="transmembrane region" description="Helical" evidence="6">
    <location>
        <begin position="34"/>
        <end position="59"/>
    </location>
</feature>
<evidence type="ECO:0000256" key="6">
    <source>
        <dbReference type="SAM" id="Phobius"/>
    </source>
</evidence>
<reference evidence="8" key="1">
    <citation type="submission" date="2016-10" db="EMBL/GenBank/DDBJ databases">
        <authorList>
            <person name="Varghese N."/>
            <person name="Submissions S."/>
        </authorList>
    </citation>
    <scope>NUCLEOTIDE SEQUENCE [LARGE SCALE GENOMIC DNA]</scope>
    <source>
        <strain evidence="8">DSM 20406</strain>
    </source>
</reference>
<gene>
    <name evidence="7" type="ORF">SAMN04487834_10063</name>
</gene>
<dbReference type="InterPro" id="IPR012506">
    <property type="entry name" value="TMEM86B-like"/>
</dbReference>
<dbReference type="OrthoDB" id="9907960at2"/>
<comment type="subcellular location">
    <subcellularLocation>
        <location evidence="1">Membrane</location>
        <topology evidence="1">Multi-pass membrane protein</topology>
    </subcellularLocation>
</comment>
<dbReference type="GeneID" id="54120758"/>
<dbReference type="EMBL" id="FNYK01000006">
    <property type="protein sequence ID" value="SEI48549.1"/>
    <property type="molecule type" value="Genomic_DNA"/>
</dbReference>
<dbReference type="AlphaFoldDB" id="A0A1H6QY61"/>
<keyword evidence="8" id="KW-1185">Reference proteome</keyword>
<organism evidence="7 8">
    <name type="scientific">Sharpea azabuensis</name>
    <dbReference type="NCBI Taxonomy" id="322505"/>
    <lineage>
        <taxon>Bacteria</taxon>
        <taxon>Bacillati</taxon>
        <taxon>Bacillota</taxon>
        <taxon>Erysipelotrichia</taxon>
        <taxon>Erysipelotrichales</taxon>
        <taxon>Coprobacillaceae</taxon>
        <taxon>Sharpea</taxon>
    </lineage>
</organism>
<dbReference type="RefSeq" id="WP_033163364.1">
    <property type="nucleotide sequence ID" value="NZ_CACWHD010000039.1"/>
</dbReference>
<feature type="transmembrane region" description="Helical" evidence="6">
    <location>
        <begin position="71"/>
        <end position="93"/>
    </location>
</feature>
<evidence type="ECO:0000256" key="3">
    <source>
        <dbReference type="ARBA" id="ARBA00022692"/>
    </source>
</evidence>
<evidence type="ECO:0000256" key="5">
    <source>
        <dbReference type="ARBA" id="ARBA00023136"/>
    </source>
</evidence>
<dbReference type="Pfam" id="PF07947">
    <property type="entry name" value="YhhN"/>
    <property type="match status" value="1"/>
</dbReference>
<proteinExistence type="inferred from homology"/>
<keyword evidence="4 6" id="KW-1133">Transmembrane helix</keyword>
<feature type="transmembrane region" description="Helical" evidence="6">
    <location>
        <begin position="6"/>
        <end position="22"/>
    </location>
</feature>
<name>A0A1H6QY61_9FIRM</name>
<evidence type="ECO:0000256" key="1">
    <source>
        <dbReference type="ARBA" id="ARBA00004141"/>
    </source>
</evidence>